<keyword evidence="1" id="KW-0732">Signal</keyword>
<dbReference type="PROSITE" id="PS51257">
    <property type="entry name" value="PROKAR_LIPOPROTEIN"/>
    <property type="match status" value="1"/>
</dbReference>
<sequence length="221" mass="26474">MKKAFTFLIILAGIGCAKADDLFTAQYPDKIKYNGIEYDLNSNPLEPYFDKHPDKRPGMISTALWRGYVGYFEIIDNELYLTDMKIPRFTDGKGNYNEKWFSIYRRYFPTQEKVRIDWFSGILILPYGKRIKYVHSGYASIYSNYFLLEIEEGDFKKDKNYSYEQFLNFKEKQFAEFKKTKDYQTRFDNLKNSYPDESDTKFIENFLKDNVINYTSRFLIE</sequence>
<dbReference type="RefSeq" id="WP_073317552.1">
    <property type="nucleotide sequence ID" value="NZ_FQYP01000006.1"/>
</dbReference>
<evidence type="ECO:0000313" key="2">
    <source>
        <dbReference type="EMBL" id="SHJ23963.1"/>
    </source>
</evidence>
<protein>
    <recommendedName>
        <fullName evidence="4">Lipoprotein</fullName>
    </recommendedName>
</protein>
<feature type="chain" id="PRO_5012048076" description="Lipoprotein" evidence="1">
    <location>
        <begin position="20"/>
        <end position="221"/>
    </location>
</feature>
<evidence type="ECO:0008006" key="4">
    <source>
        <dbReference type="Google" id="ProtNLM"/>
    </source>
</evidence>
<dbReference type="OrthoDB" id="1438245at2"/>
<keyword evidence="3" id="KW-1185">Reference proteome</keyword>
<dbReference type="Proteomes" id="UP000184432">
    <property type="component" value="Unassembled WGS sequence"/>
</dbReference>
<proteinExistence type="predicted"/>
<evidence type="ECO:0000313" key="3">
    <source>
        <dbReference type="Proteomes" id="UP000184432"/>
    </source>
</evidence>
<gene>
    <name evidence="2" type="ORF">SAMN04488508_106386</name>
</gene>
<dbReference type="STRING" id="570521.SAMN04488508_106386"/>
<evidence type="ECO:0000256" key="1">
    <source>
        <dbReference type="SAM" id="SignalP"/>
    </source>
</evidence>
<dbReference type="EMBL" id="FQYP01000006">
    <property type="protein sequence ID" value="SHJ23963.1"/>
    <property type="molecule type" value="Genomic_DNA"/>
</dbReference>
<accession>A0A1M6HPA7</accession>
<reference evidence="3" key="1">
    <citation type="submission" date="2016-11" db="EMBL/GenBank/DDBJ databases">
        <authorList>
            <person name="Varghese N."/>
            <person name="Submissions S."/>
        </authorList>
    </citation>
    <scope>NUCLEOTIDE SEQUENCE [LARGE SCALE GENOMIC DNA]</scope>
    <source>
        <strain evidence="3">DSM 22623</strain>
    </source>
</reference>
<organism evidence="2 3">
    <name type="scientific">Aquimarina spongiae</name>
    <dbReference type="NCBI Taxonomy" id="570521"/>
    <lineage>
        <taxon>Bacteria</taxon>
        <taxon>Pseudomonadati</taxon>
        <taxon>Bacteroidota</taxon>
        <taxon>Flavobacteriia</taxon>
        <taxon>Flavobacteriales</taxon>
        <taxon>Flavobacteriaceae</taxon>
        <taxon>Aquimarina</taxon>
    </lineage>
</organism>
<name>A0A1M6HPA7_9FLAO</name>
<dbReference type="AlphaFoldDB" id="A0A1M6HPA7"/>
<feature type="signal peptide" evidence="1">
    <location>
        <begin position="1"/>
        <end position="19"/>
    </location>
</feature>